<dbReference type="GO" id="GO:0004352">
    <property type="term" value="F:glutamate dehydrogenase (NAD+) activity"/>
    <property type="evidence" value="ECO:0007669"/>
    <property type="project" value="InterPro"/>
</dbReference>
<evidence type="ECO:0000313" key="7">
    <source>
        <dbReference type="EMBL" id="SDO74323.1"/>
    </source>
</evidence>
<protein>
    <submittedName>
        <fullName evidence="7">Glutamate dehydrogenase (NAD)</fullName>
    </submittedName>
</protein>
<feature type="domain" description="NAD-glutamate dehydrogenase N-terminal ACT1" evidence="4">
    <location>
        <begin position="30"/>
        <end position="169"/>
    </location>
</feature>
<dbReference type="OrthoDB" id="9758052at2"/>
<dbReference type="InterPro" id="IPR049059">
    <property type="entry name" value="NAD_Glu_DH_HM1"/>
</dbReference>
<dbReference type="RefSeq" id="WP_090676514.1">
    <property type="nucleotide sequence ID" value="NZ_FNIT01000012.1"/>
</dbReference>
<dbReference type="Pfam" id="PF05088">
    <property type="entry name" value="Bac_GDH_CD"/>
    <property type="match status" value="1"/>
</dbReference>
<dbReference type="Gene3D" id="3.40.50.720">
    <property type="entry name" value="NAD(P)-binding Rossmann-like Domain"/>
    <property type="match status" value="1"/>
</dbReference>
<evidence type="ECO:0000259" key="5">
    <source>
        <dbReference type="Pfam" id="PF21076"/>
    </source>
</evidence>
<dbReference type="InterPro" id="IPR036291">
    <property type="entry name" value="NAD(P)-bd_dom_sf"/>
</dbReference>
<dbReference type="InterPro" id="IPR048381">
    <property type="entry name" value="GDH_C"/>
</dbReference>
<dbReference type="Pfam" id="PF21075">
    <property type="entry name" value="GDH_ACT1"/>
    <property type="match status" value="1"/>
</dbReference>
<dbReference type="InterPro" id="IPR049056">
    <property type="entry name" value="NAD_Glu_DH_HM3"/>
</dbReference>
<dbReference type="InterPro" id="IPR024727">
    <property type="entry name" value="NAD_Glu_DH_N_ACT1"/>
</dbReference>
<gene>
    <name evidence="7" type="ORF">SAMN05192530_11231</name>
</gene>
<dbReference type="SUPFAM" id="SSF51735">
    <property type="entry name" value="NAD(P)-binding Rossmann-fold domains"/>
    <property type="match status" value="1"/>
</dbReference>
<dbReference type="PIRSF" id="PIRSF036761">
    <property type="entry name" value="GDH_Mll4104"/>
    <property type="match status" value="1"/>
</dbReference>
<keyword evidence="8" id="KW-1185">Reference proteome</keyword>
<dbReference type="InterPro" id="IPR049062">
    <property type="entry name" value="NAD_Glu_DH_ACT2"/>
</dbReference>
<proteinExistence type="predicted"/>
<keyword evidence="1" id="KW-0560">Oxidoreductase</keyword>
<reference evidence="7 8" key="1">
    <citation type="submission" date="2016-10" db="EMBL/GenBank/DDBJ databases">
        <authorList>
            <person name="de Groot N.N."/>
        </authorList>
    </citation>
    <scope>NUCLEOTIDE SEQUENCE [LARGE SCALE GENOMIC DNA]</scope>
    <source>
        <strain evidence="8">L7-484,KACC 16230,DSM 25025</strain>
    </source>
</reference>
<evidence type="ECO:0000259" key="6">
    <source>
        <dbReference type="Pfam" id="PF21077"/>
    </source>
</evidence>
<feature type="domain" description="NAD-glutamate dehydrogenase catalytic" evidence="2">
    <location>
        <begin position="729"/>
        <end position="1238"/>
    </location>
</feature>
<dbReference type="Pfam" id="PF21076">
    <property type="entry name" value="GDH_ACT2"/>
    <property type="match status" value="1"/>
</dbReference>
<evidence type="ECO:0000256" key="1">
    <source>
        <dbReference type="ARBA" id="ARBA00023002"/>
    </source>
</evidence>
<accession>A0A1H0M1R9</accession>
<dbReference type="Pfam" id="PF21074">
    <property type="entry name" value="GDH_C"/>
    <property type="match status" value="1"/>
</dbReference>
<dbReference type="GO" id="GO:0006538">
    <property type="term" value="P:L-glutamate catabolic process"/>
    <property type="evidence" value="ECO:0007669"/>
    <property type="project" value="InterPro"/>
</dbReference>
<dbReference type="InterPro" id="IPR007780">
    <property type="entry name" value="NAD_Glu_DH_bac"/>
</dbReference>
<dbReference type="InterPro" id="IPR046346">
    <property type="entry name" value="Aminoacid_DH-like_N_sf"/>
</dbReference>
<organism evidence="7 8">
    <name type="scientific">Aureimonas jatrophae</name>
    <dbReference type="NCBI Taxonomy" id="1166073"/>
    <lineage>
        <taxon>Bacteria</taxon>
        <taxon>Pseudomonadati</taxon>
        <taxon>Pseudomonadota</taxon>
        <taxon>Alphaproteobacteria</taxon>
        <taxon>Hyphomicrobiales</taxon>
        <taxon>Aurantimonadaceae</taxon>
        <taxon>Aureimonas</taxon>
    </lineage>
</organism>
<feature type="domain" description="NAD-glutamate dehydrogenase ACT3" evidence="6">
    <location>
        <begin position="544"/>
        <end position="618"/>
    </location>
</feature>
<dbReference type="PANTHER" id="PTHR43403">
    <property type="entry name" value="NAD-SPECIFIC GLUTAMATE DEHYDROGENASE"/>
    <property type="match status" value="1"/>
</dbReference>
<name>A0A1H0M1R9_9HYPH</name>
<dbReference type="PANTHER" id="PTHR43403:SF1">
    <property type="entry name" value="NAD-SPECIFIC GLUTAMATE DEHYDROGENASE"/>
    <property type="match status" value="1"/>
</dbReference>
<dbReference type="InterPro" id="IPR049064">
    <property type="entry name" value="NAD_Glu_DH_ACT3"/>
</dbReference>
<dbReference type="Proteomes" id="UP000198793">
    <property type="component" value="Unassembled WGS sequence"/>
</dbReference>
<dbReference type="Pfam" id="PF21073">
    <property type="entry name" value="GDH_HM1"/>
    <property type="match status" value="1"/>
</dbReference>
<sequence>MIEDGFKAAILTRVREHLAGSQEAAELVPLLLARPPAEDLQALAIGTLARACETAARLLADQRPGTSPVDVRRLDDERLGELALITIVHDDMSFLFDSTIAEIADRAPAIHAISHPILRVERDETGRIRRFEAAGPKGAGGGESERLSLIQAVITALPDPAADARLAEAIERILREVTLANRDFAAMRAETNRLAEALLEEGAREGDGDLRAEKAEGAELLRWLAEDNFIFLGLRRFTYHEDGEALRRVEGSELGILRDPAVRVLRRDDDGETPDAIRRFLLEPAPLIVAKANSRSRVHRRVYMDYVGVKHRDEAGRLVGETRIVGLFTSSAYTRPLGTIPYLRRKAEAVRERFGFPPRSHADKALTVALETYSRDEMFQIDVDLLERYAGIVVELGERPRVRVLPRVDRFDRFVSVLVFVPRESYDARLRDEIGRLLAERYEGHVSAYYPAFPEGSLATIHFIIGRSGGATPQPDVAAIEAEVARIARDWGQAFEAAIGGTGSHAEMLAMGAGFPTSYQEAVEPEEAVADGWRALALDTARPIHVDFYRREDDAAGTLRLKVLNLGEALPLSRRVPILENMGLSAVAERTFRLRRPDGMAVFLHDMTLRRADGGHLSDEGAALEALFSAVTDGRVENDRFNALVLGAGLDWREANVLRAYARHMRQTVGAASDFAAEVLERHPQIAADLFALFRDSFDPARVRHAETSEDPALARAAERGVARPAQRILQALDTVASLEEDRILRRFLAEILATLRTNYFTVPLVSAATGSTPQAVEPALSFKFDPHRIEGLPAPVPYREIFVFDARVEGVHLRFGPVARGGLRWSDRSQDYRTEVLGLVKAQQVKNAVIVPVGSKGGFFPKRLPDPAAGRESWFEAGRSAYVVFIASLLSLTDNVDAEGRTVTPDGLVRFDAEDPYFVVAADKGTATFSDTANAVALARGFWLGDAFASGGSAGYDHKAMGITARGAWEAVKRHFREMGRDGRALDIQSEPFTCVGCGDMSGDVFGNGMLLSRQTRLVAAFDHRDIFLDPDPDPAVAFAERERLFALPRSSWRDYDASRLSRGGAVVSRSEKRVTLSEEAAAAIGWDKRTGTPAEIITAILQAPVDLLWFGGIGTYVRASTETNADVGDRANDSLRITGRQIRARVVGEGANLGLTQRARIEAARAGVRLNTDAIDNSAGVNTSDVEVNIKIALSGPLRAGSLPIGERDGLLAEMTPDVAKLVLRNNYDQTLALSLEERAGAARLSLQQRFMQALEAQGALDREVEFLPGDAQIADLRAKDRGLTRPELAVLLAYAKIDLFNHLAASSLPDDPYLAGRLSGYFPPAMRQSYAGAIAAHRLRREIVATAVANEFVNRLGPSYATTLADATGRPAEDVASRFLAAFDGFRIGDLVARVDALDAALPGDRQNEVYAAISEFLQAATAILLRLPAEPIGEVVPRLRARAEELRPVLPALASERARAEFQAREAQWQERGLDEDLASDLALLPLLALLPDIERVSRETGTSIEDTVQAFFAVTQMLRIGRLEGAIAQLRPTDYYETLALERAASQILRERRRLVAKALQGASDADHAVDSFQAEHGATLARAAERLGQLAGTGETSVARLTLAAGLLQDIAP</sequence>
<evidence type="ECO:0000259" key="2">
    <source>
        <dbReference type="Pfam" id="PF05088"/>
    </source>
</evidence>
<feature type="domain" description="NAD-glutamate dehydrogenase ACT2" evidence="5">
    <location>
        <begin position="403"/>
        <end position="491"/>
    </location>
</feature>
<evidence type="ECO:0000259" key="3">
    <source>
        <dbReference type="Pfam" id="PF21074"/>
    </source>
</evidence>
<evidence type="ECO:0000259" key="4">
    <source>
        <dbReference type="Pfam" id="PF21075"/>
    </source>
</evidence>
<evidence type="ECO:0000313" key="8">
    <source>
        <dbReference type="Proteomes" id="UP000198793"/>
    </source>
</evidence>
<dbReference type="STRING" id="1166073.SAMN05192530_11231"/>
<dbReference type="Pfam" id="PF21078">
    <property type="entry name" value="GDH_HM3"/>
    <property type="match status" value="1"/>
</dbReference>
<dbReference type="SUPFAM" id="SSF53223">
    <property type="entry name" value="Aminoacid dehydrogenase-like, N-terminal domain"/>
    <property type="match status" value="1"/>
</dbReference>
<dbReference type="Pfam" id="PF21077">
    <property type="entry name" value="GDH_ACT3"/>
    <property type="match status" value="1"/>
</dbReference>
<feature type="domain" description="NAD-specific glutamate dehydrogenase C-terminal" evidence="3">
    <location>
        <begin position="1284"/>
        <end position="1615"/>
    </location>
</feature>
<dbReference type="GO" id="GO:0004069">
    <property type="term" value="F:L-aspartate:2-oxoglutarate aminotransferase activity"/>
    <property type="evidence" value="ECO:0007669"/>
    <property type="project" value="InterPro"/>
</dbReference>
<dbReference type="EMBL" id="FNIT01000012">
    <property type="protein sequence ID" value="SDO74323.1"/>
    <property type="molecule type" value="Genomic_DNA"/>
</dbReference>
<dbReference type="InterPro" id="IPR028971">
    <property type="entry name" value="NAD-GDH_cat"/>
</dbReference>